<evidence type="ECO:0000259" key="2">
    <source>
        <dbReference type="Pfam" id="PF01266"/>
    </source>
</evidence>
<dbReference type="Gene3D" id="3.50.50.60">
    <property type="entry name" value="FAD/NAD(P)-binding domain"/>
    <property type="match status" value="1"/>
</dbReference>
<dbReference type="Gene3D" id="3.30.9.10">
    <property type="entry name" value="D-Amino Acid Oxidase, subunit A, domain 2"/>
    <property type="match status" value="1"/>
</dbReference>
<evidence type="ECO:0000256" key="1">
    <source>
        <dbReference type="ARBA" id="ARBA00023002"/>
    </source>
</evidence>
<evidence type="ECO:0000313" key="4">
    <source>
        <dbReference type="EMBL" id="ADH43011.1"/>
    </source>
</evidence>
<dbReference type="InterPro" id="IPR007419">
    <property type="entry name" value="BFD-like_2Fe2S-bd_dom"/>
</dbReference>
<dbReference type="InterPro" id="IPR006076">
    <property type="entry name" value="FAD-dep_OxRdtase"/>
</dbReference>
<dbReference type="PANTHER" id="PTHR42720">
    <property type="entry name" value="GLYCEROL-3-PHOSPHATE DEHYDROGENASE"/>
    <property type="match status" value="1"/>
</dbReference>
<proteinExistence type="predicted"/>
<dbReference type="Pfam" id="PF04324">
    <property type="entry name" value="Fer2_BFD"/>
    <property type="match status" value="1"/>
</dbReference>
<dbReference type="InterPro" id="IPR036188">
    <property type="entry name" value="FAD/NAD-bd_sf"/>
</dbReference>
<dbReference type="GO" id="GO:0016491">
    <property type="term" value="F:oxidoreductase activity"/>
    <property type="evidence" value="ECO:0007669"/>
    <property type="project" value="UniProtKB-KW"/>
</dbReference>
<dbReference type="AlphaFoldDB" id="E7CA27"/>
<name>E7CA27_9PROT</name>
<dbReference type="CDD" id="cd19946">
    <property type="entry name" value="GlpA-like_Fer2_BFD-like"/>
    <property type="match status" value="1"/>
</dbReference>
<protein>
    <submittedName>
        <fullName evidence="4">Predicted dehydrogenase</fullName>
    </submittedName>
</protein>
<accession>E7CA27</accession>
<feature type="domain" description="BFD-like [2Fe-2S]-binding" evidence="3">
    <location>
        <begin position="158"/>
        <end position="211"/>
    </location>
</feature>
<sequence length="249" mass="26978">MQKTLWGNLILGPTAADVKDPETAARSKETIMQTILSKCRELVPEFDAKEIIHSFAGARAKSSRGDWIIEECATAKGFFHAAGIDSPGLAGSPAIALEVVRLLQAGGLALVENKAFNPNRKPIIVPKTGGGWKIVKNGKKETIKLNAQNKPMDPAHHVVCKCEKVTEAEIVDAIHRSLPVDSTQAVRKRTRAGMGHCQGEYCECRVKSIIARETGRSEGQVGGRPWPATSIIPQRWLTKDEKAAIGSLN</sequence>
<dbReference type="Gene3D" id="1.10.10.1100">
    <property type="entry name" value="BFD-like [2Fe-2S]-binding domain"/>
    <property type="match status" value="1"/>
</dbReference>
<dbReference type="InterPro" id="IPR052745">
    <property type="entry name" value="G3P_Oxidase/Oxidoreductase"/>
</dbReference>
<dbReference type="PANTHER" id="PTHR42720:SF1">
    <property type="entry name" value="GLYCEROL 3-PHOSPHATE OXIDASE"/>
    <property type="match status" value="1"/>
</dbReference>
<keyword evidence="1" id="KW-0560">Oxidoreductase</keyword>
<dbReference type="EMBL" id="GU574704">
    <property type="protein sequence ID" value="ADH43011.1"/>
    <property type="molecule type" value="Genomic_DNA"/>
</dbReference>
<dbReference type="Pfam" id="PF01266">
    <property type="entry name" value="DAO"/>
    <property type="match status" value="1"/>
</dbReference>
<reference evidence="4" key="1">
    <citation type="submission" date="2010-01" db="EMBL/GenBank/DDBJ databases">
        <title>Genome fragments of uncultured bacteria from the North Pacific Subtropical Gyre.</title>
        <authorList>
            <person name="Pham V.D."/>
            <person name="DeLong E.F."/>
        </authorList>
    </citation>
    <scope>NUCLEOTIDE SEQUENCE</scope>
</reference>
<dbReference type="InterPro" id="IPR041854">
    <property type="entry name" value="BFD-like_2Fe2S-bd_dom_sf"/>
</dbReference>
<feature type="domain" description="FAD dependent oxidoreductase" evidence="2">
    <location>
        <begin position="6"/>
        <end position="101"/>
    </location>
</feature>
<evidence type="ECO:0000259" key="3">
    <source>
        <dbReference type="Pfam" id="PF04324"/>
    </source>
</evidence>
<organism evidence="4">
    <name type="scientific">uncultured SAR11 cluster alpha proteobacterium H17925_45G17</name>
    <dbReference type="NCBI Taxonomy" id="715038"/>
    <lineage>
        <taxon>Bacteria</taxon>
        <taxon>Pseudomonadati</taxon>
        <taxon>Pseudomonadota</taxon>
        <taxon>Alphaproteobacteria</taxon>
        <taxon>Candidatus Pelagibacterales</taxon>
        <taxon>environmental samples</taxon>
    </lineage>
</organism>